<accession>A0A9X2S6L0</accession>
<dbReference type="RefSeq" id="WP_257490156.1">
    <property type="nucleotide sequence ID" value="NZ_JANJZL010000002.1"/>
</dbReference>
<gene>
    <name evidence="1" type="ORF">NSA23_03545</name>
</gene>
<organism evidence="1 2">
    <name type="scientific">Anaerosalibacter massiliensis</name>
    <dbReference type="NCBI Taxonomy" id="1347392"/>
    <lineage>
        <taxon>Bacteria</taxon>
        <taxon>Bacillati</taxon>
        <taxon>Bacillota</taxon>
        <taxon>Tissierellia</taxon>
        <taxon>Tissierellales</taxon>
        <taxon>Sporanaerobacteraceae</taxon>
        <taxon>Anaerosalibacter</taxon>
    </lineage>
</organism>
<comment type="caution">
    <text evidence="1">The sequence shown here is derived from an EMBL/GenBank/DDBJ whole genome shotgun (WGS) entry which is preliminary data.</text>
</comment>
<proteinExistence type="predicted"/>
<dbReference type="Proteomes" id="UP001142078">
    <property type="component" value="Unassembled WGS sequence"/>
</dbReference>
<reference evidence="1" key="1">
    <citation type="submission" date="2022-07" db="EMBL/GenBank/DDBJ databases">
        <title>Enhanced cultured diversity of the mouse gut microbiota enables custom-made synthetic communities.</title>
        <authorList>
            <person name="Afrizal A."/>
        </authorList>
    </citation>
    <scope>NUCLEOTIDE SEQUENCE</scope>
    <source>
        <strain evidence="1">DSM 29482</strain>
    </source>
</reference>
<evidence type="ECO:0000313" key="1">
    <source>
        <dbReference type="EMBL" id="MCR2043186.1"/>
    </source>
</evidence>
<protein>
    <submittedName>
        <fullName evidence="1">Bacteriophage Gp15 family protein</fullName>
    </submittedName>
</protein>
<name>A0A9X2S6L0_9FIRM</name>
<dbReference type="Pfam" id="PF06854">
    <property type="entry name" value="Phage_Gp15"/>
    <property type="match status" value="1"/>
</dbReference>
<evidence type="ECO:0000313" key="2">
    <source>
        <dbReference type="Proteomes" id="UP001142078"/>
    </source>
</evidence>
<sequence>MNRQGCSTGHSEVWFDLYEDWGLIEASFATQYGIRLRNEPDMSWGEFTTLLAGIMQKTPLGQVISIRSENDKDMLKHFTKEQHRVRDKWRNRKVKKLVTMGKKEAESQIQMFQDMCKNAFGKN</sequence>
<dbReference type="InterPro" id="IPR009660">
    <property type="entry name" value="Phage_A500_Gp15"/>
</dbReference>
<dbReference type="AlphaFoldDB" id="A0A9X2S6L0"/>
<keyword evidence="2" id="KW-1185">Reference proteome</keyword>
<dbReference type="EMBL" id="JANJZL010000002">
    <property type="protein sequence ID" value="MCR2043186.1"/>
    <property type="molecule type" value="Genomic_DNA"/>
</dbReference>